<feature type="domain" description="Uracil-DNA glycosylase-like" evidence="10">
    <location>
        <begin position="352"/>
        <end position="505"/>
    </location>
</feature>
<dbReference type="SUPFAM" id="SSF52141">
    <property type="entry name" value="Uracil-DNA glycosylase-like"/>
    <property type="match status" value="1"/>
</dbReference>
<keyword evidence="7" id="KW-0408">Iron</keyword>
<dbReference type="Gene3D" id="3.40.470.10">
    <property type="entry name" value="Uracil-DNA glycosylase-like domain"/>
    <property type="match status" value="1"/>
</dbReference>
<evidence type="ECO:0000256" key="1">
    <source>
        <dbReference type="ARBA" id="ARBA00006521"/>
    </source>
</evidence>
<dbReference type="InterPro" id="IPR023875">
    <property type="entry name" value="DNA_repair_put"/>
</dbReference>
<dbReference type="NCBIfam" id="TIGR03915">
    <property type="entry name" value="SAM_7_link_chp"/>
    <property type="match status" value="1"/>
</dbReference>
<organism evidence="11 12">
    <name type="scientific">Granulicella rosea</name>
    <dbReference type="NCBI Taxonomy" id="474952"/>
    <lineage>
        <taxon>Bacteria</taxon>
        <taxon>Pseudomonadati</taxon>
        <taxon>Acidobacteriota</taxon>
        <taxon>Terriglobia</taxon>
        <taxon>Terriglobales</taxon>
        <taxon>Acidobacteriaceae</taxon>
        <taxon>Granulicella</taxon>
    </lineage>
</organism>
<dbReference type="Proteomes" id="UP000198356">
    <property type="component" value="Unassembled WGS sequence"/>
</dbReference>
<keyword evidence="8" id="KW-0411">Iron-sulfur</keyword>
<keyword evidence="9" id="KW-0234">DNA repair</keyword>
<protein>
    <recommendedName>
        <fullName evidence="2">Type-4 uracil-DNA glycosylase</fullName>
    </recommendedName>
</protein>
<accession>A0A239HVM2</accession>
<dbReference type="SMART" id="SM00987">
    <property type="entry name" value="UreE_C"/>
    <property type="match status" value="1"/>
</dbReference>
<dbReference type="PANTHER" id="PTHR33693:SF9">
    <property type="entry name" value="TYPE-4 URACIL-DNA GLYCOSYLASE"/>
    <property type="match status" value="1"/>
</dbReference>
<evidence type="ECO:0000259" key="10">
    <source>
        <dbReference type="SMART" id="SM00986"/>
    </source>
</evidence>
<evidence type="ECO:0000256" key="4">
    <source>
        <dbReference type="ARBA" id="ARBA00022723"/>
    </source>
</evidence>
<dbReference type="Pfam" id="PF13566">
    <property type="entry name" value="DUF4130"/>
    <property type="match status" value="2"/>
</dbReference>
<keyword evidence="12" id="KW-1185">Reference proteome</keyword>
<dbReference type="RefSeq" id="WP_089408013.1">
    <property type="nucleotide sequence ID" value="NZ_FZOU01000002.1"/>
</dbReference>
<dbReference type="Pfam" id="PF03167">
    <property type="entry name" value="UDG"/>
    <property type="match status" value="1"/>
</dbReference>
<keyword evidence="6" id="KW-0378">Hydrolase</keyword>
<dbReference type="GO" id="GO:0097506">
    <property type="term" value="F:deaminated base DNA N-glycosylase activity"/>
    <property type="evidence" value="ECO:0007669"/>
    <property type="project" value="UniProtKB-ARBA"/>
</dbReference>
<sequence length="538" mass="59914">MHRVPLQSDFEAWRAAARDALHAGFRPEELDLQDATVPSTLALTLDTDDVATGAPIVRPHTSKAFLETAAIVAVHRSPDRWNLLYRVLYRLQSERNLLQIETDDDVSQLVRLEAQVRRDLHKMHAFVRFRKVMEASDPSERPVVVDEPIPIDPDPHAHHLVLVTPTPFGEVKTEIEACPPPVSIPDKDCEHFVAWYEPDHRILPLAAPFFAERFAIMRWSILTPEASVSWDPIAKKLIFGPGVPRESAPAEDELEDLWRTYYASIFNPARLNQEAMRSEMPVRYWKNLPEVALLPALIGGAQTRVAAMVKRQQQQPTAEPFLPAQRSLPALRDALPSCKGCELYCHATQVVPGVGASNSPLMLVGEQPGDQEDVQGLPFVGPAGKLLHKALAELNIDPASIYMTNAVKHFKFIRRGKIRLHQSPRMSEITACKPWLLAEIEALRPRVILCLGATASKSLLGGTFALMRDRGKILATPHAERVLATVHPSAVLRGRDQQSIEQLYQFLKDDLALAWKSAQATASPASFLVSPAQSSYSR</sequence>
<dbReference type="InterPro" id="IPR005273">
    <property type="entry name" value="Ura-DNA_glyco_family4"/>
</dbReference>
<evidence type="ECO:0000256" key="2">
    <source>
        <dbReference type="ARBA" id="ARBA00019403"/>
    </source>
</evidence>
<evidence type="ECO:0000256" key="8">
    <source>
        <dbReference type="ARBA" id="ARBA00023014"/>
    </source>
</evidence>
<dbReference type="GO" id="GO:0051539">
    <property type="term" value="F:4 iron, 4 sulfur cluster binding"/>
    <property type="evidence" value="ECO:0007669"/>
    <property type="project" value="UniProtKB-KW"/>
</dbReference>
<gene>
    <name evidence="11" type="ORF">SAMN05421770_102539</name>
</gene>
<dbReference type="NCBIfam" id="TIGR03914">
    <property type="entry name" value="UDG_fam_dom"/>
    <property type="match status" value="1"/>
</dbReference>
<dbReference type="InterPro" id="IPR025404">
    <property type="entry name" value="DUF4130"/>
</dbReference>
<dbReference type="CDD" id="cd10030">
    <property type="entry name" value="UDG-F4_TTUDGA_SPO1dp_like"/>
    <property type="match status" value="1"/>
</dbReference>
<dbReference type="EMBL" id="FZOU01000002">
    <property type="protein sequence ID" value="SNS84224.1"/>
    <property type="molecule type" value="Genomic_DNA"/>
</dbReference>
<evidence type="ECO:0000256" key="6">
    <source>
        <dbReference type="ARBA" id="ARBA00022801"/>
    </source>
</evidence>
<comment type="similarity">
    <text evidence="1">Belongs to the uracil-DNA glycosylase (UDG) superfamily. Type 4 (UDGa) family.</text>
</comment>
<dbReference type="PANTHER" id="PTHR33693">
    <property type="entry name" value="TYPE-5 URACIL-DNA GLYCOSYLASE"/>
    <property type="match status" value="1"/>
</dbReference>
<evidence type="ECO:0000256" key="7">
    <source>
        <dbReference type="ARBA" id="ARBA00023004"/>
    </source>
</evidence>
<dbReference type="AlphaFoldDB" id="A0A239HVM2"/>
<evidence type="ECO:0000256" key="9">
    <source>
        <dbReference type="ARBA" id="ARBA00023204"/>
    </source>
</evidence>
<dbReference type="GO" id="GO:0046872">
    <property type="term" value="F:metal ion binding"/>
    <property type="evidence" value="ECO:0007669"/>
    <property type="project" value="UniProtKB-KW"/>
</dbReference>
<dbReference type="InterPro" id="IPR036895">
    <property type="entry name" value="Uracil-DNA_glycosylase-like_sf"/>
</dbReference>
<keyword evidence="3" id="KW-0004">4Fe-4S</keyword>
<dbReference type="InterPro" id="IPR051536">
    <property type="entry name" value="UDG_Type-4/5"/>
</dbReference>
<dbReference type="GO" id="GO:0006281">
    <property type="term" value="P:DNA repair"/>
    <property type="evidence" value="ECO:0007669"/>
    <property type="project" value="UniProtKB-KW"/>
</dbReference>
<evidence type="ECO:0000313" key="11">
    <source>
        <dbReference type="EMBL" id="SNS84224.1"/>
    </source>
</evidence>
<dbReference type="SMART" id="SM00986">
    <property type="entry name" value="UDG"/>
    <property type="match status" value="1"/>
</dbReference>
<name>A0A239HVM2_9BACT</name>
<dbReference type="InterPro" id="IPR005122">
    <property type="entry name" value="Uracil-DNA_glycosylase-like"/>
</dbReference>
<evidence type="ECO:0000313" key="12">
    <source>
        <dbReference type="Proteomes" id="UP000198356"/>
    </source>
</evidence>
<keyword evidence="5" id="KW-0227">DNA damage</keyword>
<reference evidence="11 12" key="1">
    <citation type="submission" date="2017-06" db="EMBL/GenBank/DDBJ databases">
        <authorList>
            <person name="Kim H.J."/>
            <person name="Triplett B.A."/>
        </authorList>
    </citation>
    <scope>NUCLEOTIDE SEQUENCE [LARGE SCALE GENOMIC DNA]</scope>
    <source>
        <strain evidence="11 12">DSM 18704</strain>
    </source>
</reference>
<proteinExistence type="inferred from homology"/>
<evidence type="ECO:0000256" key="3">
    <source>
        <dbReference type="ARBA" id="ARBA00022485"/>
    </source>
</evidence>
<dbReference type="OrthoDB" id="5290748at2"/>
<evidence type="ECO:0000256" key="5">
    <source>
        <dbReference type="ARBA" id="ARBA00022763"/>
    </source>
</evidence>
<keyword evidence="4" id="KW-0479">Metal-binding</keyword>